<comment type="subcellular location">
    <subcellularLocation>
        <location evidence="1">Endosome</location>
    </subcellularLocation>
</comment>
<proteinExistence type="inferred from homology"/>
<dbReference type="Pfam" id="PF07200">
    <property type="entry name" value="Mod_r"/>
    <property type="match status" value="1"/>
</dbReference>
<gene>
    <name evidence="9" type="ORF">BRAN1462_LOCUS45017</name>
</gene>
<protein>
    <recommendedName>
        <fullName evidence="8">VPS37 C-terminal domain-containing protein</fullName>
    </recommendedName>
</protein>
<name>A0A6U6RHA3_9DINO</name>
<keyword evidence="6" id="KW-0175">Coiled coil</keyword>
<evidence type="ECO:0000256" key="3">
    <source>
        <dbReference type="ARBA" id="ARBA00022448"/>
    </source>
</evidence>
<sequence length="213" mass="23276">MFFWRSREPEETPAPRPAPTAVPVVQATPLQQAPAPTRTPGTPRERPPAVPDTFPDLNSLGESELQHMHQSELLLSDFVLARPPVAAIATRVKDLREENNKLAKDLLAKETAFQGASTRVAAGRVALEAKRSSVEALAARKEVLLAKHTPQVMGTGLAQRAQEADQQAEDTLNGALASGDTMDAASLSNFRQKFTQQKMDKHWRLALKESLSK</sequence>
<dbReference type="PANTHER" id="PTHR13678">
    <property type="entry name" value="VACUOLAR PROTEIN SORTING-ASSOCIATED PROTEIN 37"/>
    <property type="match status" value="1"/>
</dbReference>
<organism evidence="9">
    <name type="scientific">Zooxanthella nutricula</name>
    <dbReference type="NCBI Taxonomy" id="1333877"/>
    <lineage>
        <taxon>Eukaryota</taxon>
        <taxon>Sar</taxon>
        <taxon>Alveolata</taxon>
        <taxon>Dinophyceae</taxon>
        <taxon>Peridiniales</taxon>
        <taxon>Peridiniales incertae sedis</taxon>
        <taxon>Zooxanthella</taxon>
    </lineage>
</organism>
<feature type="domain" description="VPS37 C-terminal" evidence="8">
    <location>
        <begin position="59"/>
        <end position="204"/>
    </location>
</feature>
<evidence type="ECO:0000313" key="9">
    <source>
        <dbReference type="EMBL" id="CAD9620493.1"/>
    </source>
</evidence>
<dbReference type="EMBL" id="HBGW01070587">
    <property type="protein sequence ID" value="CAD9620493.1"/>
    <property type="molecule type" value="Transcribed_RNA"/>
</dbReference>
<evidence type="ECO:0000256" key="6">
    <source>
        <dbReference type="SAM" id="Coils"/>
    </source>
</evidence>
<keyword evidence="4" id="KW-0967">Endosome</keyword>
<feature type="region of interest" description="Disordered" evidence="7">
    <location>
        <begin position="1"/>
        <end position="56"/>
    </location>
</feature>
<evidence type="ECO:0000256" key="5">
    <source>
        <dbReference type="ARBA" id="ARBA00022927"/>
    </source>
</evidence>
<dbReference type="InterPro" id="IPR009851">
    <property type="entry name" value="Mod_r"/>
</dbReference>
<reference evidence="9" key="1">
    <citation type="submission" date="2021-01" db="EMBL/GenBank/DDBJ databases">
        <authorList>
            <person name="Corre E."/>
            <person name="Pelletier E."/>
            <person name="Niang G."/>
            <person name="Scheremetjew M."/>
            <person name="Finn R."/>
            <person name="Kale V."/>
            <person name="Holt S."/>
            <person name="Cochrane G."/>
            <person name="Meng A."/>
            <person name="Brown T."/>
            <person name="Cohen L."/>
        </authorList>
    </citation>
    <scope>NUCLEOTIDE SEQUENCE</scope>
    <source>
        <strain evidence="9">RCC3387</strain>
    </source>
</reference>
<feature type="coiled-coil region" evidence="6">
    <location>
        <begin position="85"/>
        <end position="112"/>
    </location>
</feature>
<evidence type="ECO:0000256" key="2">
    <source>
        <dbReference type="ARBA" id="ARBA00007617"/>
    </source>
</evidence>
<keyword evidence="5" id="KW-0653">Protein transport</keyword>
<feature type="compositionally biased region" description="Basic and acidic residues" evidence="7">
    <location>
        <begin position="1"/>
        <end position="10"/>
    </location>
</feature>
<dbReference type="GO" id="GO:0000813">
    <property type="term" value="C:ESCRT I complex"/>
    <property type="evidence" value="ECO:0007669"/>
    <property type="project" value="TreeGrafter"/>
</dbReference>
<evidence type="ECO:0000256" key="1">
    <source>
        <dbReference type="ARBA" id="ARBA00004177"/>
    </source>
</evidence>
<accession>A0A6U6RHA3</accession>
<dbReference type="GO" id="GO:0006612">
    <property type="term" value="P:protein targeting to membrane"/>
    <property type="evidence" value="ECO:0007669"/>
    <property type="project" value="TreeGrafter"/>
</dbReference>
<feature type="compositionally biased region" description="Low complexity" evidence="7">
    <location>
        <begin position="21"/>
        <end position="42"/>
    </location>
</feature>
<dbReference type="GO" id="GO:0043162">
    <property type="term" value="P:ubiquitin-dependent protein catabolic process via the multivesicular body sorting pathway"/>
    <property type="evidence" value="ECO:0007669"/>
    <property type="project" value="TreeGrafter"/>
</dbReference>
<evidence type="ECO:0000256" key="4">
    <source>
        <dbReference type="ARBA" id="ARBA00022753"/>
    </source>
</evidence>
<dbReference type="PANTHER" id="PTHR13678:SF2">
    <property type="entry name" value="VACUOLAR PROTEIN SORTING-ASSOCIATED PROTEIN 37A"/>
    <property type="match status" value="1"/>
</dbReference>
<keyword evidence="3" id="KW-0813">Transport</keyword>
<dbReference type="AlphaFoldDB" id="A0A6U6RHA3"/>
<evidence type="ECO:0000259" key="8">
    <source>
        <dbReference type="Pfam" id="PF07200"/>
    </source>
</evidence>
<dbReference type="GO" id="GO:0006623">
    <property type="term" value="P:protein targeting to vacuole"/>
    <property type="evidence" value="ECO:0007669"/>
    <property type="project" value="TreeGrafter"/>
</dbReference>
<comment type="similarity">
    <text evidence="2">Belongs to the VPS37 family.</text>
</comment>
<evidence type="ECO:0000256" key="7">
    <source>
        <dbReference type="SAM" id="MobiDB-lite"/>
    </source>
</evidence>